<evidence type="ECO:0000313" key="6">
    <source>
        <dbReference type="EMBL" id="GGI29273.1"/>
    </source>
</evidence>
<dbReference type="PANTHER" id="PTHR43148">
    <property type="entry name" value="GLYCERALDEHYDE-3-PHOSPHATE DEHYDROGENASE 2"/>
    <property type="match status" value="1"/>
</dbReference>
<dbReference type="Pfam" id="PF00044">
    <property type="entry name" value="Gp_dh_N"/>
    <property type="match status" value="1"/>
</dbReference>
<dbReference type="PROSITE" id="PS00071">
    <property type="entry name" value="GAPDH"/>
    <property type="match status" value="1"/>
</dbReference>
<dbReference type="Gene3D" id="3.30.360.10">
    <property type="entry name" value="Dihydrodipicolinate Reductase, domain 2"/>
    <property type="match status" value="1"/>
</dbReference>
<keyword evidence="7" id="KW-1185">Reference proteome</keyword>
<dbReference type="RefSeq" id="WP_188417317.1">
    <property type="nucleotide sequence ID" value="NZ_BMDJ01000015.1"/>
</dbReference>
<protein>
    <recommendedName>
        <fullName evidence="4">Glyceraldehyde-3-phosphate dehydrogenase</fullName>
        <ecNumber evidence="4">1.2.1.-</ecNumber>
    </recommendedName>
</protein>
<feature type="domain" description="Glyceraldehyde 3-phosphate dehydrogenase NAD(P) binding" evidence="5">
    <location>
        <begin position="1"/>
        <end position="148"/>
    </location>
</feature>
<dbReference type="Pfam" id="PF02800">
    <property type="entry name" value="Gp_dh_C"/>
    <property type="match status" value="1"/>
</dbReference>
<accession>A0ABQ2BLW5</accession>
<dbReference type="NCBIfam" id="TIGR01534">
    <property type="entry name" value="GAPDH-I"/>
    <property type="match status" value="1"/>
</dbReference>
<evidence type="ECO:0000256" key="2">
    <source>
        <dbReference type="ARBA" id="ARBA00023002"/>
    </source>
</evidence>
<evidence type="ECO:0000256" key="3">
    <source>
        <dbReference type="RuleBase" id="RU000397"/>
    </source>
</evidence>
<dbReference type="InterPro" id="IPR020831">
    <property type="entry name" value="GlycerAld/Erythrose_P_DH"/>
</dbReference>
<dbReference type="SMART" id="SM00846">
    <property type="entry name" value="Gp_dh_N"/>
    <property type="match status" value="1"/>
</dbReference>
<dbReference type="SUPFAM" id="SSF55347">
    <property type="entry name" value="Glyceraldehyde-3-phosphate dehydrogenase-like, C-terminal domain"/>
    <property type="match status" value="1"/>
</dbReference>
<dbReference type="Proteomes" id="UP000645390">
    <property type="component" value="Unassembled WGS sequence"/>
</dbReference>
<proteinExistence type="inferred from homology"/>
<gene>
    <name evidence="6" type="primary">gapA1</name>
    <name evidence="6" type="ORF">GCM10008119_36810</name>
</gene>
<evidence type="ECO:0000259" key="5">
    <source>
        <dbReference type="SMART" id="SM00846"/>
    </source>
</evidence>
<dbReference type="EMBL" id="BMDJ01000015">
    <property type="protein sequence ID" value="GGI29273.1"/>
    <property type="molecule type" value="Genomic_DNA"/>
</dbReference>
<dbReference type="PRINTS" id="PR00078">
    <property type="entry name" value="G3PDHDRGNASE"/>
</dbReference>
<dbReference type="SUPFAM" id="SSF51735">
    <property type="entry name" value="NAD(P)-binding Rossmann-fold domains"/>
    <property type="match status" value="1"/>
</dbReference>
<evidence type="ECO:0000256" key="4">
    <source>
        <dbReference type="RuleBase" id="RU361160"/>
    </source>
</evidence>
<comment type="similarity">
    <text evidence="1 3">Belongs to the glyceraldehyde-3-phosphate dehydrogenase family.</text>
</comment>
<evidence type="ECO:0000256" key="1">
    <source>
        <dbReference type="ARBA" id="ARBA00007406"/>
    </source>
</evidence>
<dbReference type="InterPro" id="IPR020829">
    <property type="entry name" value="GlycerAld_3-P_DH_cat"/>
</dbReference>
<dbReference type="Gene3D" id="3.40.50.720">
    <property type="entry name" value="NAD(P)-binding Rossmann-like Domain"/>
    <property type="match status" value="1"/>
</dbReference>
<dbReference type="EC" id="1.2.1.-" evidence="4"/>
<name>A0ABQ2BLW5_9SPHI</name>
<evidence type="ECO:0000313" key="7">
    <source>
        <dbReference type="Proteomes" id="UP000645390"/>
    </source>
</evidence>
<dbReference type="InterPro" id="IPR006424">
    <property type="entry name" value="Glyceraldehyde-3-P_DH_1"/>
</dbReference>
<dbReference type="CDD" id="cd18126">
    <property type="entry name" value="GAPDH_I_C"/>
    <property type="match status" value="1"/>
</dbReference>
<comment type="caution">
    <text evidence="6">The sequence shown here is derived from an EMBL/GenBank/DDBJ whole genome shotgun (WGS) entry which is preliminary data.</text>
</comment>
<dbReference type="InterPro" id="IPR020830">
    <property type="entry name" value="GlycerAld_3-P_DH_AS"/>
</dbReference>
<reference evidence="7" key="1">
    <citation type="journal article" date="2019" name="Int. J. Syst. Evol. Microbiol.">
        <title>The Global Catalogue of Microorganisms (GCM) 10K type strain sequencing project: providing services to taxonomists for standard genome sequencing and annotation.</title>
        <authorList>
            <consortium name="The Broad Institute Genomics Platform"/>
            <consortium name="The Broad Institute Genome Sequencing Center for Infectious Disease"/>
            <person name="Wu L."/>
            <person name="Ma J."/>
        </authorList>
    </citation>
    <scope>NUCLEOTIDE SEQUENCE [LARGE SCALE GENOMIC DNA]</scope>
    <source>
        <strain evidence="7">CCM 8939</strain>
    </source>
</reference>
<organism evidence="6 7">
    <name type="scientific">Pedobacter mendelii</name>
    <dbReference type="NCBI Taxonomy" id="1908240"/>
    <lineage>
        <taxon>Bacteria</taxon>
        <taxon>Pseudomonadati</taxon>
        <taxon>Bacteroidota</taxon>
        <taxon>Sphingobacteriia</taxon>
        <taxon>Sphingobacteriales</taxon>
        <taxon>Sphingobacteriaceae</taxon>
        <taxon>Pedobacter</taxon>
    </lineage>
</organism>
<dbReference type="InterPro" id="IPR020828">
    <property type="entry name" value="GlycerAld_3-P_DH_NAD(P)-bd"/>
</dbReference>
<sequence length="355" mass="38555">MRIAVNGFGRIGRTFLRLALAEGFEVVAINDLSEPKTMAHLFKYDSVHGVFKGKVSAKPDSLIIDNLSIPIFSIKHPIHLPWSALKVDIVVDCTGKNLTHEDAEAHIISGAKQVIISAPAADDIPMVVLGVNEDSIDLTSNVLSNASCTTNNIAPMIKILNDRWGVEEGYITTIHSMTGDQNLHDSDHKDLRRARAASASIIPTTTGAAKAITHIFPELEGKLGGAGIRVPVLNGSLTDFTCILKTKTTIAEINAAFKSAAENEFKQVLEYTEDPIVSVDIIDNPHSCIFDAQLTSIVGDLVKVVGWYDNEYGYSSRLVDLIKKIEAIKINTSVHNPFNQTQPAANSLLKNSIIH</sequence>
<dbReference type="InterPro" id="IPR036291">
    <property type="entry name" value="NAD(P)-bd_dom_sf"/>
</dbReference>
<keyword evidence="2 4" id="KW-0560">Oxidoreductase</keyword>
<dbReference type="CDD" id="cd05214">
    <property type="entry name" value="GAPDH_I_N"/>
    <property type="match status" value="1"/>
</dbReference>
<dbReference type="PIRSF" id="PIRSF000149">
    <property type="entry name" value="GAP_DH"/>
    <property type="match status" value="1"/>
</dbReference>